<evidence type="ECO:0000313" key="1">
    <source>
        <dbReference type="EMBL" id="BDN85359.1"/>
    </source>
</evidence>
<name>A0A9N7QS84_9MYCO</name>
<dbReference type="EMBL" id="AP026368">
    <property type="protein sequence ID" value="BDN85359.1"/>
    <property type="molecule type" value="Genomic_DNA"/>
</dbReference>
<protein>
    <submittedName>
        <fullName evidence="1">Uncharacterized protein</fullName>
    </submittedName>
</protein>
<geneLocation type="plasmid" evidence="1 2">
    <name>pMUM005</name>
</geneLocation>
<sequence>MIVAARNGALPPQHPSEGLWGTFRRYEQSPQRHTQQARYVVNDPFPHSLSGCGIREGHPSTTATTTTFHTIMLEGQLAAQRVR</sequence>
<gene>
    <name evidence="1" type="ORF">NJB1907Z4_P0110</name>
</gene>
<proteinExistence type="predicted"/>
<dbReference type="AlphaFoldDB" id="A0A9N7QS84"/>
<accession>A0A9N7QS84</accession>
<keyword evidence="1" id="KW-0614">Plasmid</keyword>
<dbReference type="Proteomes" id="UP001058626">
    <property type="component" value="Plasmid pMUM005"/>
</dbReference>
<evidence type="ECO:0000313" key="2">
    <source>
        <dbReference type="Proteomes" id="UP001058626"/>
    </source>
</evidence>
<organism evidence="1 2">
    <name type="scientific">Mycobacterium pseudoshottsii</name>
    <dbReference type="NCBI Taxonomy" id="265949"/>
    <lineage>
        <taxon>Bacteria</taxon>
        <taxon>Bacillati</taxon>
        <taxon>Actinomycetota</taxon>
        <taxon>Actinomycetes</taxon>
        <taxon>Mycobacteriales</taxon>
        <taxon>Mycobacteriaceae</taxon>
        <taxon>Mycobacterium</taxon>
        <taxon>Mycobacterium ulcerans group</taxon>
    </lineage>
</organism>
<keyword evidence="2" id="KW-1185">Reference proteome</keyword>
<reference evidence="1" key="1">
    <citation type="submission" date="2022-06" db="EMBL/GenBank/DDBJ databases">
        <title>Complete genome sequence of Mycobacterium pseudoshottsii NJB1907-Z4.</title>
        <authorList>
            <person name="Komine T."/>
            <person name="Fukano H."/>
            <person name="Wada S."/>
        </authorList>
    </citation>
    <scope>NUCLEOTIDE SEQUENCE</scope>
    <source>
        <strain evidence="1">NJB1907-Z4</strain>
        <plasmid evidence="1">pMUM005</plasmid>
    </source>
</reference>